<dbReference type="AlphaFoldDB" id="A0A6M3KI93"/>
<reference evidence="2" key="1">
    <citation type="submission" date="2020-03" db="EMBL/GenBank/DDBJ databases">
        <title>The deep terrestrial virosphere.</title>
        <authorList>
            <person name="Holmfeldt K."/>
            <person name="Nilsson E."/>
            <person name="Simone D."/>
            <person name="Lopez-Fernandez M."/>
            <person name="Wu X."/>
            <person name="de Brujin I."/>
            <person name="Lundin D."/>
            <person name="Andersson A."/>
            <person name="Bertilsson S."/>
            <person name="Dopson M."/>
        </authorList>
    </citation>
    <scope>NUCLEOTIDE SEQUENCE</scope>
    <source>
        <strain evidence="2">MM415A00534</strain>
        <strain evidence="1">MM415B00395</strain>
    </source>
</reference>
<sequence>MTLLITNWNVEENRDWFVQLSDSGSAILAELFYTKSDAQHGNNRVAYGSGSYGTDQEVILTAESGYSINLFQSEYLWYLKVSGTAGNPTKVYRLKAFTDLDPILHSIFRNTDLITLKATEEINAHTYAKILRDTPLGTHIPDIAVGDVLTINSSRRGVNEQNQILSHIIQGVISKGDVRLTSNLKIVKYLEITK</sequence>
<evidence type="ECO:0000313" key="1">
    <source>
        <dbReference type="EMBL" id="QJA65465.1"/>
    </source>
</evidence>
<organism evidence="2">
    <name type="scientific">viral metagenome</name>
    <dbReference type="NCBI Taxonomy" id="1070528"/>
    <lineage>
        <taxon>unclassified sequences</taxon>
        <taxon>metagenomes</taxon>
        <taxon>organismal metagenomes</taxon>
    </lineage>
</organism>
<name>A0A6M3KI93_9ZZZZ</name>
<accession>A0A6M3KI93</accession>
<dbReference type="EMBL" id="MT142459">
    <property type="protein sequence ID" value="QJA81450.1"/>
    <property type="molecule type" value="Genomic_DNA"/>
</dbReference>
<proteinExistence type="predicted"/>
<gene>
    <name evidence="2" type="ORF">MM415A00534_0022</name>
    <name evidence="1" type="ORF">MM415B00395_0011</name>
</gene>
<dbReference type="EMBL" id="MT141539">
    <property type="protein sequence ID" value="QJA65465.1"/>
    <property type="molecule type" value="Genomic_DNA"/>
</dbReference>
<protein>
    <submittedName>
        <fullName evidence="2">Uncharacterized protein</fullName>
    </submittedName>
</protein>
<evidence type="ECO:0000313" key="2">
    <source>
        <dbReference type="EMBL" id="QJA81450.1"/>
    </source>
</evidence>